<keyword evidence="1" id="KW-0472">Membrane</keyword>
<keyword evidence="1" id="KW-1133">Transmembrane helix</keyword>
<dbReference type="Proteomes" id="UP000269019">
    <property type="component" value="Chromosome"/>
</dbReference>
<accession>A0A3G6J6H4</accession>
<evidence type="ECO:0008006" key="4">
    <source>
        <dbReference type="Google" id="ProtNLM"/>
    </source>
</evidence>
<dbReference type="KEGG" id="ccho:CCHOA_05695"/>
<proteinExistence type="predicted"/>
<reference evidence="2 3" key="1">
    <citation type="submission" date="2018-11" db="EMBL/GenBank/DDBJ databases">
        <authorList>
            <person name="Kleinhagauer T."/>
            <person name="Glaeser S.P."/>
            <person name="Spergser J."/>
            <person name="Ruckert C."/>
            <person name="Kaempfer P."/>
            <person name="Busse H.-J."/>
        </authorList>
    </citation>
    <scope>NUCLEOTIDE SEQUENCE [LARGE SCALE GENOMIC DNA]</scope>
    <source>
        <strain evidence="2 3">200CH</strain>
    </source>
</reference>
<gene>
    <name evidence="2" type="ORF">CCHOA_05695</name>
</gene>
<evidence type="ECO:0000313" key="3">
    <source>
        <dbReference type="Proteomes" id="UP000269019"/>
    </source>
</evidence>
<dbReference type="EMBL" id="CP033896">
    <property type="protein sequence ID" value="AZA13539.1"/>
    <property type="molecule type" value="Genomic_DNA"/>
</dbReference>
<name>A0A3G6J6H4_9CORY</name>
<keyword evidence="3" id="KW-1185">Reference proteome</keyword>
<sequence length="54" mass="6401">MTEKMMPYLVLRLVVLLVFAAIVAYHHMWLLVGVAVVFFFLTAFQLWTAWKQTR</sequence>
<keyword evidence="1" id="KW-0812">Transmembrane</keyword>
<dbReference type="AlphaFoldDB" id="A0A3G6J6H4"/>
<protein>
    <recommendedName>
        <fullName evidence="4">Secreted protein</fullName>
    </recommendedName>
</protein>
<organism evidence="2 3">
    <name type="scientific">Corynebacterium choanae</name>
    <dbReference type="NCBI Taxonomy" id="1862358"/>
    <lineage>
        <taxon>Bacteria</taxon>
        <taxon>Bacillati</taxon>
        <taxon>Actinomycetota</taxon>
        <taxon>Actinomycetes</taxon>
        <taxon>Mycobacteriales</taxon>
        <taxon>Corynebacteriaceae</taxon>
        <taxon>Corynebacterium</taxon>
    </lineage>
</organism>
<evidence type="ECO:0000313" key="2">
    <source>
        <dbReference type="EMBL" id="AZA13539.1"/>
    </source>
</evidence>
<evidence type="ECO:0000256" key="1">
    <source>
        <dbReference type="SAM" id="Phobius"/>
    </source>
</evidence>
<feature type="transmembrane region" description="Helical" evidence="1">
    <location>
        <begin position="30"/>
        <end position="50"/>
    </location>
</feature>
<dbReference type="RefSeq" id="WP_164472396.1">
    <property type="nucleotide sequence ID" value="NZ_CP033896.1"/>
</dbReference>